<evidence type="ECO:0000313" key="3">
    <source>
        <dbReference type="RefSeq" id="XP_046599077.1"/>
    </source>
</evidence>
<feature type="region of interest" description="Disordered" evidence="1">
    <location>
        <begin position="158"/>
        <end position="177"/>
    </location>
</feature>
<accession>A0ABM3GFM9</accession>
<dbReference type="GeneID" id="124295045"/>
<dbReference type="RefSeq" id="XP_046599077.1">
    <property type="nucleotide sequence ID" value="XM_046743121.1"/>
</dbReference>
<protein>
    <submittedName>
        <fullName evidence="3">Uncharacterized protein LOC124295045</fullName>
    </submittedName>
</protein>
<proteinExistence type="predicted"/>
<reference evidence="3" key="1">
    <citation type="submission" date="2025-08" db="UniProtKB">
        <authorList>
            <consortium name="RefSeq"/>
        </authorList>
    </citation>
    <scope>IDENTIFICATION</scope>
    <source>
        <tissue evidence="3">Thorax and Abdomen</tissue>
    </source>
</reference>
<keyword evidence="2" id="KW-1185">Reference proteome</keyword>
<sequence length="211" mass="23953">MVRVKSIGAVAKAPAGTSSPCGRGMLKERHYGDIVQGTGRPRLRGRYNCSITSAVFDSKAGLVLNDNLMESPLMLGIRSVRVNVVLHNVRRNVFEPLERFGDVNFALVRNSGTLEIPRSKCYEVADSYETQNWKTRITKMTIADEKRELDSKLKNNSRILAETDESDDDGLAEVNPESEVIDETYQREAVLRRLAEIERRGETRILLWNRW</sequence>
<evidence type="ECO:0000313" key="2">
    <source>
        <dbReference type="Proteomes" id="UP000829291"/>
    </source>
</evidence>
<organism evidence="2 3">
    <name type="scientific">Neodiprion lecontei</name>
    <name type="common">Redheaded pine sawfly</name>
    <dbReference type="NCBI Taxonomy" id="441921"/>
    <lineage>
        <taxon>Eukaryota</taxon>
        <taxon>Metazoa</taxon>
        <taxon>Ecdysozoa</taxon>
        <taxon>Arthropoda</taxon>
        <taxon>Hexapoda</taxon>
        <taxon>Insecta</taxon>
        <taxon>Pterygota</taxon>
        <taxon>Neoptera</taxon>
        <taxon>Endopterygota</taxon>
        <taxon>Hymenoptera</taxon>
        <taxon>Tenthredinoidea</taxon>
        <taxon>Diprionidae</taxon>
        <taxon>Diprioninae</taxon>
        <taxon>Neodiprion</taxon>
    </lineage>
</organism>
<name>A0ABM3GFM9_NEOLC</name>
<feature type="compositionally biased region" description="Acidic residues" evidence="1">
    <location>
        <begin position="162"/>
        <end position="171"/>
    </location>
</feature>
<gene>
    <name evidence="3" type="primary">LOC124295045</name>
</gene>
<evidence type="ECO:0000256" key="1">
    <source>
        <dbReference type="SAM" id="MobiDB-lite"/>
    </source>
</evidence>
<dbReference type="Proteomes" id="UP000829291">
    <property type="component" value="Chromosome 6"/>
</dbReference>